<keyword evidence="4" id="KW-1185">Reference proteome</keyword>
<sequence>MKRALLLALLAVATPAAAQPLRVMTFNVRVPVESDGVNRWEARRDLAARTIARTRPAVVGTQELHQRQGDDLVRRLPGYRWFGIDRRGDHADEHMGILYDTRRLRLIEQGQFWLSDTPDAPGSISWGHPYPRMVTWGVFERAKDKRRFRLLNTHLPYRAEDEAAREKGARLILAKLDTLPGAMLPTILTGDFNTTPDSATHAVLSSRLTDAWLAAGRRGGPDKTFHGFKGIPDRRIDWILTTGFTVRKAATLTDHRGAVWASDHFPVVADLRFGKK</sequence>
<gene>
    <name evidence="3" type="ORF">ACFSC3_10690</name>
</gene>
<dbReference type="CDD" id="cd09083">
    <property type="entry name" value="EEP-1"/>
    <property type="match status" value="1"/>
</dbReference>
<dbReference type="InterPro" id="IPR050410">
    <property type="entry name" value="CCR4/nocturin_mRNA_transcr"/>
</dbReference>
<keyword evidence="1" id="KW-0732">Signal</keyword>
<keyword evidence="3" id="KW-0378">Hydrolase</keyword>
<dbReference type="RefSeq" id="WP_380940394.1">
    <property type="nucleotide sequence ID" value="NZ_JBHUFC010000003.1"/>
</dbReference>
<evidence type="ECO:0000259" key="2">
    <source>
        <dbReference type="Pfam" id="PF03372"/>
    </source>
</evidence>
<proteinExistence type="predicted"/>
<dbReference type="Gene3D" id="3.60.10.10">
    <property type="entry name" value="Endonuclease/exonuclease/phosphatase"/>
    <property type="match status" value="1"/>
</dbReference>
<dbReference type="Pfam" id="PF03372">
    <property type="entry name" value="Exo_endo_phos"/>
    <property type="match status" value="1"/>
</dbReference>
<accession>A0ABW4ND19</accession>
<organism evidence="3 4">
    <name type="scientific">Sphingomonas floccifaciens</name>
    <dbReference type="NCBI Taxonomy" id="1844115"/>
    <lineage>
        <taxon>Bacteria</taxon>
        <taxon>Pseudomonadati</taxon>
        <taxon>Pseudomonadota</taxon>
        <taxon>Alphaproteobacteria</taxon>
        <taxon>Sphingomonadales</taxon>
        <taxon>Sphingomonadaceae</taxon>
        <taxon>Sphingomonas</taxon>
    </lineage>
</organism>
<protein>
    <submittedName>
        <fullName evidence="3">Endonuclease/exonuclease/phosphatase family protein</fullName>
    </submittedName>
</protein>
<reference evidence="4" key="1">
    <citation type="journal article" date="2019" name="Int. J. Syst. Evol. Microbiol.">
        <title>The Global Catalogue of Microorganisms (GCM) 10K type strain sequencing project: providing services to taxonomists for standard genome sequencing and annotation.</title>
        <authorList>
            <consortium name="The Broad Institute Genomics Platform"/>
            <consortium name="The Broad Institute Genome Sequencing Center for Infectious Disease"/>
            <person name="Wu L."/>
            <person name="Ma J."/>
        </authorList>
    </citation>
    <scope>NUCLEOTIDE SEQUENCE [LARGE SCALE GENOMIC DNA]</scope>
    <source>
        <strain evidence="4">Q85</strain>
    </source>
</reference>
<feature type="chain" id="PRO_5047383796" evidence="1">
    <location>
        <begin position="19"/>
        <end position="276"/>
    </location>
</feature>
<evidence type="ECO:0000313" key="4">
    <source>
        <dbReference type="Proteomes" id="UP001597283"/>
    </source>
</evidence>
<evidence type="ECO:0000313" key="3">
    <source>
        <dbReference type="EMBL" id="MFD1788043.1"/>
    </source>
</evidence>
<dbReference type="InterPro" id="IPR036691">
    <property type="entry name" value="Endo/exonu/phosph_ase_sf"/>
</dbReference>
<evidence type="ECO:0000256" key="1">
    <source>
        <dbReference type="SAM" id="SignalP"/>
    </source>
</evidence>
<dbReference type="PANTHER" id="PTHR12121">
    <property type="entry name" value="CARBON CATABOLITE REPRESSOR PROTEIN 4"/>
    <property type="match status" value="1"/>
</dbReference>
<dbReference type="Proteomes" id="UP001597283">
    <property type="component" value="Unassembled WGS sequence"/>
</dbReference>
<keyword evidence="3" id="KW-0255">Endonuclease</keyword>
<feature type="domain" description="Endonuclease/exonuclease/phosphatase" evidence="2">
    <location>
        <begin position="24"/>
        <end position="264"/>
    </location>
</feature>
<keyword evidence="3" id="KW-0540">Nuclease</keyword>
<dbReference type="InterPro" id="IPR005135">
    <property type="entry name" value="Endo/exonuclease/phosphatase"/>
</dbReference>
<dbReference type="GO" id="GO:0004519">
    <property type="term" value="F:endonuclease activity"/>
    <property type="evidence" value="ECO:0007669"/>
    <property type="project" value="UniProtKB-KW"/>
</dbReference>
<comment type="caution">
    <text evidence="3">The sequence shown here is derived from an EMBL/GenBank/DDBJ whole genome shotgun (WGS) entry which is preliminary data.</text>
</comment>
<dbReference type="EMBL" id="JBHUFC010000003">
    <property type="protein sequence ID" value="MFD1788043.1"/>
    <property type="molecule type" value="Genomic_DNA"/>
</dbReference>
<dbReference type="SUPFAM" id="SSF56219">
    <property type="entry name" value="DNase I-like"/>
    <property type="match status" value="1"/>
</dbReference>
<name>A0ABW4ND19_9SPHN</name>
<feature type="signal peptide" evidence="1">
    <location>
        <begin position="1"/>
        <end position="18"/>
    </location>
</feature>
<dbReference type="PANTHER" id="PTHR12121:SF36">
    <property type="entry name" value="ENDONUCLEASE_EXONUCLEASE_PHOSPHATASE DOMAIN-CONTAINING PROTEIN"/>
    <property type="match status" value="1"/>
</dbReference>